<name>A0A814P4B1_9BILA</name>
<accession>A0A814P4B1</accession>
<dbReference type="InterPro" id="IPR051000">
    <property type="entry name" value="Homeobox_DNA-bind_prot"/>
</dbReference>
<dbReference type="GO" id="GO:0005634">
    <property type="term" value="C:nucleus"/>
    <property type="evidence" value="ECO:0007669"/>
    <property type="project" value="UniProtKB-SubCell"/>
</dbReference>
<dbReference type="InterPro" id="IPR009057">
    <property type="entry name" value="Homeodomain-like_sf"/>
</dbReference>
<dbReference type="Pfam" id="PF00046">
    <property type="entry name" value="Homeodomain"/>
    <property type="match status" value="1"/>
</dbReference>
<dbReference type="PRINTS" id="PR00024">
    <property type="entry name" value="HOMEOBOX"/>
</dbReference>
<dbReference type="Gene3D" id="1.10.10.60">
    <property type="entry name" value="Homeodomain-like"/>
    <property type="match status" value="1"/>
</dbReference>
<evidence type="ECO:0000256" key="5">
    <source>
        <dbReference type="PROSITE-ProRule" id="PRU00108"/>
    </source>
</evidence>
<gene>
    <name evidence="9" type="ORF">RFH988_LOCUS19399</name>
</gene>
<dbReference type="PROSITE" id="PS50071">
    <property type="entry name" value="HOMEOBOX_2"/>
    <property type="match status" value="1"/>
</dbReference>
<dbReference type="GO" id="GO:0030154">
    <property type="term" value="P:cell differentiation"/>
    <property type="evidence" value="ECO:0007669"/>
    <property type="project" value="TreeGrafter"/>
</dbReference>
<dbReference type="SMART" id="SM00389">
    <property type="entry name" value="HOX"/>
    <property type="match status" value="1"/>
</dbReference>
<dbReference type="Proteomes" id="UP000663882">
    <property type="component" value="Unassembled WGS sequence"/>
</dbReference>
<evidence type="ECO:0000256" key="3">
    <source>
        <dbReference type="ARBA" id="ARBA00023155"/>
    </source>
</evidence>
<comment type="subcellular location">
    <subcellularLocation>
        <location evidence="1 5 6">Nucleus</location>
    </subcellularLocation>
</comment>
<keyword evidence="2 5" id="KW-0238">DNA-binding</keyword>
<proteinExistence type="predicted"/>
<dbReference type="PROSITE" id="PS00027">
    <property type="entry name" value="HOMEOBOX_1"/>
    <property type="match status" value="1"/>
</dbReference>
<feature type="region of interest" description="Disordered" evidence="7">
    <location>
        <begin position="256"/>
        <end position="310"/>
    </location>
</feature>
<reference evidence="9" key="1">
    <citation type="submission" date="2021-02" db="EMBL/GenBank/DDBJ databases">
        <authorList>
            <person name="Nowell W R."/>
        </authorList>
    </citation>
    <scope>NUCLEOTIDE SEQUENCE</scope>
</reference>
<evidence type="ECO:0000313" key="9">
    <source>
        <dbReference type="EMBL" id="CAF1102667.1"/>
    </source>
</evidence>
<evidence type="ECO:0000259" key="8">
    <source>
        <dbReference type="PROSITE" id="PS50071"/>
    </source>
</evidence>
<organism evidence="9 10">
    <name type="scientific">Rotaria sordida</name>
    <dbReference type="NCBI Taxonomy" id="392033"/>
    <lineage>
        <taxon>Eukaryota</taxon>
        <taxon>Metazoa</taxon>
        <taxon>Spiralia</taxon>
        <taxon>Gnathifera</taxon>
        <taxon>Rotifera</taxon>
        <taxon>Eurotatoria</taxon>
        <taxon>Bdelloidea</taxon>
        <taxon>Philodinida</taxon>
        <taxon>Philodinidae</taxon>
        <taxon>Rotaria</taxon>
    </lineage>
</organism>
<evidence type="ECO:0000256" key="6">
    <source>
        <dbReference type="RuleBase" id="RU000682"/>
    </source>
</evidence>
<feature type="compositionally biased region" description="Acidic residues" evidence="7">
    <location>
        <begin position="284"/>
        <end position="300"/>
    </location>
</feature>
<feature type="DNA-binding region" description="Homeobox" evidence="5">
    <location>
        <begin position="206"/>
        <end position="265"/>
    </location>
</feature>
<dbReference type="SUPFAM" id="SSF46689">
    <property type="entry name" value="Homeodomain-like"/>
    <property type="match status" value="1"/>
</dbReference>
<dbReference type="CDD" id="cd00086">
    <property type="entry name" value="homeodomain"/>
    <property type="match status" value="1"/>
</dbReference>
<feature type="domain" description="Homeobox" evidence="8">
    <location>
        <begin position="204"/>
        <end position="264"/>
    </location>
</feature>
<evidence type="ECO:0000313" key="10">
    <source>
        <dbReference type="Proteomes" id="UP000663882"/>
    </source>
</evidence>
<dbReference type="InterPro" id="IPR001356">
    <property type="entry name" value="HD"/>
</dbReference>
<dbReference type="GO" id="GO:0000981">
    <property type="term" value="F:DNA-binding transcription factor activity, RNA polymerase II-specific"/>
    <property type="evidence" value="ECO:0007669"/>
    <property type="project" value="InterPro"/>
</dbReference>
<dbReference type="AlphaFoldDB" id="A0A814P4B1"/>
<dbReference type="InterPro" id="IPR020479">
    <property type="entry name" value="HD_metazoa"/>
</dbReference>
<comment type="caution">
    <text evidence="9">The sequence shown here is derived from an EMBL/GenBank/DDBJ whole genome shotgun (WGS) entry which is preliminary data.</text>
</comment>
<keyword evidence="4 5" id="KW-0539">Nucleus</keyword>
<keyword evidence="3 5" id="KW-0371">Homeobox</keyword>
<dbReference type="EMBL" id="CAJNOO010001134">
    <property type="protein sequence ID" value="CAF1102667.1"/>
    <property type="molecule type" value="Genomic_DNA"/>
</dbReference>
<sequence>MNCSVYTPSCLSYKNSHSHQLSSFRIDDILKTPTSSTSSTSSSSSSSSSISPTFIDSTTLWSSFAAQILAYSPELLSISTISPSNDIPSTIPNLISPQKHLHHRHQYHPYLSSVSRHSPPTKLQHDTINKNNYQHHTLSPLSIKDNIQHKHIDRNDCLSSMIPPTSSHHHHHQVQPTTAAYWPYLYTRCNPPITTTPTATTNVSRRKGGQIRFSAEQSLQLEKKFEISQYLSPVERKQIAKTLHLSERQIKTWFQNRRAKHRRSAATVVKKDMDKSCSSPRQSDEEEDDDDDIDVEDNVDEEHATSSNSN</sequence>
<dbReference type="OrthoDB" id="6159439at2759"/>
<protein>
    <recommendedName>
        <fullName evidence="8">Homeobox domain-containing protein</fullName>
    </recommendedName>
</protein>
<dbReference type="PANTHER" id="PTHR24324:SF5">
    <property type="entry name" value="HEMATOPOIETICALLY-EXPRESSED HOMEOBOX PROTEIN HHEX"/>
    <property type="match status" value="1"/>
</dbReference>
<evidence type="ECO:0000256" key="1">
    <source>
        <dbReference type="ARBA" id="ARBA00004123"/>
    </source>
</evidence>
<dbReference type="InterPro" id="IPR017970">
    <property type="entry name" value="Homeobox_CS"/>
</dbReference>
<dbReference type="GO" id="GO:0000978">
    <property type="term" value="F:RNA polymerase II cis-regulatory region sequence-specific DNA binding"/>
    <property type="evidence" value="ECO:0007669"/>
    <property type="project" value="TreeGrafter"/>
</dbReference>
<evidence type="ECO:0000256" key="7">
    <source>
        <dbReference type="SAM" id="MobiDB-lite"/>
    </source>
</evidence>
<dbReference type="PANTHER" id="PTHR24324">
    <property type="entry name" value="HOMEOBOX PROTEIN HHEX"/>
    <property type="match status" value="1"/>
</dbReference>
<evidence type="ECO:0000256" key="2">
    <source>
        <dbReference type="ARBA" id="ARBA00023125"/>
    </source>
</evidence>
<evidence type="ECO:0000256" key="4">
    <source>
        <dbReference type="ARBA" id="ARBA00023242"/>
    </source>
</evidence>